<sequence length="295" mass="33160">MERESFGDKCFVIVNAVLLTLVLIAVLYPLWFVLIASISDTAAVLTGKVWLWPRDFTLAGYKIVLQNGELLRSYGNTVLYTAIGTAINLVLTVMAAYPMSRRDYRGRNALMAFIVFTMFFSGGMIPTYLLVKDLGMLNTIWALVIPNAVSVWNIIIMRTFFQQSLPYEIQEAAQIDGCSDIKILLRIVLPLSKPILAVMVLFYAVGHWNAFFNALIYLTDRDLYPLQLILREILIQGQMASMMESGDTTGMARRIMEAESIKYAVVIIANLPVLLLYPFLQKYFVKGVLVGSLKG</sequence>
<dbReference type="EMBL" id="MRVI01000001">
    <property type="protein sequence ID" value="OOC64331.1"/>
    <property type="molecule type" value="Genomic_DNA"/>
</dbReference>
<dbReference type="CDD" id="cd06261">
    <property type="entry name" value="TM_PBP2"/>
    <property type="match status" value="1"/>
</dbReference>
<dbReference type="OrthoDB" id="9810086at2"/>
<comment type="similarity">
    <text evidence="7">Belongs to the binding-protein-dependent transport system permease family.</text>
</comment>
<evidence type="ECO:0000256" key="7">
    <source>
        <dbReference type="RuleBase" id="RU363032"/>
    </source>
</evidence>
<evidence type="ECO:0000256" key="3">
    <source>
        <dbReference type="ARBA" id="ARBA00022475"/>
    </source>
</evidence>
<feature type="transmembrane region" description="Helical" evidence="7">
    <location>
        <begin position="109"/>
        <end position="130"/>
    </location>
</feature>
<dbReference type="RefSeq" id="WP_077569070.1">
    <property type="nucleotide sequence ID" value="NZ_CP016809.1"/>
</dbReference>
<feature type="transmembrane region" description="Helical" evidence="7">
    <location>
        <begin position="195"/>
        <end position="218"/>
    </location>
</feature>
<dbReference type="EMBL" id="CP016809">
    <property type="protein sequence ID" value="ANY76669.1"/>
    <property type="molecule type" value="Genomic_DNA"/>
</dbReference>
<keyword evidence="2 7" id="KW-0813">Transport</keyword>
<proteinExistence type="inferred from homology"/>
<dbReference type="GO" id="GO:0005886">
    <property type="term" value="C:plasma membrane"/>
    <property type="evidence" value="ECO:0007669"/>
    <property type="project" value="UniProtKB-SubCell"/>
</dbReference>
<dbReference type="KEGG" id="pib:BBD41_21405"/>
<evidence type="ECO:0000313" key="11">
    <source>
        <dbReference type="Proteomes" id="UP000189059"/>
    </source>
</evidence>
<gene>
    <name evidence="10" type="ORF">BBD40_14230</name>
    <name evidence="9" type="ORF">BBD41_21405</name>
</gene>
<evidence type="ECO:0000313" key="10">
    <source>
        <dbReference type="EMBL" id="OOC64331.1"/>
    </source>
</evidence>
<keyword evidence="5 7" id="KW-1133">Transmembrane helix</keyword>
<dbReference type="PANTHER" id="PTHR43744">
    <property type="entry name" value="ABC TRANSPORTER PERMEASE PROTEIN MG189-RELATED-RELATED"/>
    <property type="match status" value="1"/>
</dbReference>
<organism evidence="9">
    <name type="scientific">Paenibacillus ihbetae</name>
    <dbReference type="NCBI Taxonomy" id="1870820"/>
    <lineage>
        <taxon>Bacteria</taxon>
        <taxon>Bacillati</taxon>
        <taxon>Bacillota</taxon>
        <taxon>Bacilli</taxon>
        <taxon>Bacillales</taxon>
        <taxon>Paenibacillaceae</taxon>
        <taxon>Paenibacillus</taxon>
    </lineage>
</organism>
<dbReference type="Gene3D" id="1.10.3720.10">
    <property type="entry name" value="MetI-like"/>
    <property type="match status" value="1"/>
</dbReference>
<evidence type="ECO:0000256" key="1">
    <source>
        <dbReference type="ARBA" id="ARBA00004651"/>
    </source>
</evidence>
<comment type="subcellular location">
    <subcellularLocation>
        <location evidence="1 7">Cell membrane</location>
        <topology evidence="1 7">Multi-pass membrane protein</topology>
    </subcellularLocation>
</comment>
<reference evidence="10 11" key="2">
    <citation type="submission" date="2016-12" db="EMBL/GenBank/DDBJ databases">
        <title>Genome sequencing and description of Paenibacillus sp. nov. from high altitude lake in the Indian Trans- Himalayas.</title>
        <authorList>
            <person name="Kiran S."/>
            <person name="Swarnkar M.K."/>
            <person name="Rana A."/>
            <person name="Tewari R."/>
            <person name="Gulati A."/>
        </authorList>
    </citation>
    <scope>NUCLEOTIDE SEQUENCE [LARGE SCALE GENOMIC DNA]</scope>
    <source>
        <strain evidence="10 11">IHBB 9951</strain>
    </source>
</reference>
<keyword evidence="11" id="KW-1185">Reference proteome</keyword>
<accession>A0A1B2E9P9</accession>
<feature type="domain" description="ABC transmembrane type-1" evidence="8">
    <location>
        <begin position="74"/>
        <end position="280"/>
    </location>
</feature>
<dbReference type="Proteomes" id="UP000189059">
    <property type="component" value="Unassembled WGS sequence"/>
</dbReference>
<name>A0A1B2E9P9_9BACL</name>
<dbReference type="AlphaFoldDB" id="A0A1B2E9P9"/>
<protein>
    <submittedName>
        <fullName evidence="9">Sugar ABC transporter permease</fullName>
    </submittedName>
</protein>
<reference evidence="9" key="1">
    <citation type="submission" date="2016-08" db="EMBL/GenBank/DDBJ databases">
        <title>Complete Genome Seqeunce of Paenibacillus sp. nov. IHBB 9852 from high altitute lake of Indian trans-Himalayas.</title>
        <authorList>
            <person name="Kiran S."/>
            <person name="Swarnkar M.K."/>
            <person name="Rana A."/>
            <person name="Tewari R."/>
            <person name="Gulati A."/>
        </authorList>
    </citation>
    <scope>NUCLEOTIDE SEQUENCE [LARGE SCALE GENOMIC DNA]</scope>
    <source>
        <strain evidence="9">IHBB 9852</strain>
    </source>
</reference>
<feature type="transmembrane region" description="Helical" evidence="7">
    <location>
        <begin position="12"/>
        <end position="38"/>
    </location>
</feature>
<keyword evidence="4 7" id="KW-0812">Transmembrane</keyword>
<evidence type="ECO:0000256" key="5">
    <source>
        <dbReference type="ARBA" id="ARBA00022989"/>
    </source>
</evidence>
<dbReference type="Pfam" id="PF00528">
    <property type="entry name" value="BPD_transp_1"/>
    <property type="match status" value="1"/>
</dbReference>
<evidence type="ECO:0000256" key="2">
    <source>
        <dbReference type="ARBA" id="ARBA00022448"/>
    </source>
</evidence>
<keyword evidence="3" id="KW-1003">Cell membrane</keyword>
<evidence type="ECO:0000256" key="6">
    <source>
        <dbReference type="ARBA" id="ARBA00023136"/>
    </source>
</evidence>
<dbReference type="GO" id="GO:0055085">
    <property type="term" value="P:transmembrane transport"/>
    <property type="evidence" value="ECO:0007669"/>
    <property type="project" value="InterPro"/>
</dbReference>
<evidence type="ECO:0000256" key="4">
    <source>
        <dbReference type="ARBA" id="ARBA00022692"/>
    </source>
</evidence>
<feature type="transmembrane region" description="Helical" evidence="7">
    <location>
        <begin position="261"/>
        <end position="280"/>
    </location>
</feature>
<dbReference type="InterPro" id="IPR000515">
    <property type="entry name" value="MetI-like"/>
</dbReference>
<dbReference type="PROSITE" id="PS50928">
    <property type="entry name" value="ABC_TM1"/>
    <property type="match status" value="1"/>
</dbReference>
<evidence type="ECO:0000259" key="8">
    <source>
        <dbReference type="PROSITE" id="PS50928"/>
    </source>
</evidence>
<dbReference type="SUPFAM" id="SSF161098">
    <property type="entry name" value="MetI-like"/>
    <property type="match status" value="1"/>
</dbReference>
<dbReference type="PANTHER" id="PTHR43744:SF9">
    <property type="entry name" value="POLYGALACTURONAN_RHAMNOGALACTURONAN TRANSPORT SYSTEM PERMEASE PROTEIN YTCP"/>
    <property type="match status" value="1"/>
</dbReference>
<feature type="transmembrane region" description="Helical" evidence="7">
    <location>
        <begin position="78"/>
        <end position="97"/>
    </location>
</feature>
<dbReference type="InterPro" id="IPR035906">
    <property type="entry name" value="MetI-like_sf"/>
</dbReference>
<evidence type="ECO:0000313" key="9">
    <source>
        <dbReference type="EMBL" id="ANY76669.1"/>
    </source>
</evidence>
<keyword evidence="6 7" id="KW-0472">Membrane</keyword>